<dbReference type="InterPro" id="IPR016039">
    <property type="entry name" value="Thiolase-like"/>
</dbReference>
<dbReference type="AlphaFoldDB" id="A0A4R2JPF1"/>
<evidence type="ECO:0000256" key="1">
    <source>
        <dbReference type="ARBA" id="ARBA00008467"/>
    </source>
</evidence>
<organism evidence="6 7">
    <name type="scientific">Actinocrispum wychmicini</name>
    <dbReference type="NCBI Taxonomy" id="1213861"/>
    <lineage>
        <taxon>Bacteria</taxon>
        <taxon>Bacillati</taxon>
        <taxon>Actinomycetota</taxon>
        <taxon>Actinomycetes</taxon>
        <taxon>Pseudonocardiales</taxon>
        <taxon>Pseudonocardiaceae</taxon>
        <taxon>Actinocrispum</taxon>
    </lineage>
</organism>
<keyword evidence="2 4" id="KW-0808">Transferase</keyword>
<dbReference type="PANTHER" id="PTHR11712">
    <property type="entry name" value="POLYKETIDE SYNTHASE-RELATED"/>
    <property type="match status" value="1"/>
</dbReference>
<dbReference type="SMART" id="SM00825">
    <property type="entry name" value="PKS_KS"/>
    <property type="match status" value="1"/>
</dbReference>
<dbReference type="SUPFAM" id="SSF53901">
    <property type="entry name" value="Thiolase-like"/>
    <property type="match status" value="2"/>
</dbReference>
<dbReference type="Gene3D" id="3.40.47.10">
    <property type="match status" value="2"/>
</dbReference>
<dbReference type="PANTHER" id="PTHR11712:SF322">
    <property type="entry name" value="POLYKETIDE BETA-KETOACYL SYNTHASE 2-RELATED"/>
    <property type="match status" value="1"/>
</dbReference>
<comment type="similarity">
    <text evidence="1 4">Belongs to the thiolase-like superfamily. Beta-ketoacyl-ACP synthases family.</text>
</comment>
<dbReference type="Proteomes" id="UP000295680">
    <property type="component" value="Unassembled WGS sequence"/>
</dbReference>
<keyword evidence="3" id="KW-0012">Acyltransferase</keyword>
<dbReference type="GO" id="GO:0004315">
    <property type="term" value="F:3-oxoacyl-[acyl-carrier-protein] synthase activity"/>
    <property type="evidence" value="ECO:0007669"/>
    <property type="project" value="TreeGrafter"/>
</dbReference>
<comment type="caution">
    <text evidence="6">The sequence shown here is derived from an EMBL/GenBank/DDBJ whole genome shotgun (WGS) entry which is preliminary data.</text>
</comment>
<dbReference type="InterPro" id="IPR014030">
    <property type="entry name" value="Ketoacyl_synth_N"/>
</dbReference>
<dbReference type="Pfam" id="PF00109">
    <property type="entry name" value="ketoacyl-synt"/>
    <property type="match status" value="1"/>
</dbReference>
<dbReference type="GO" id="GO:0006633">
    <property type="term" value="P:fatty acid biosynthetic process"/>
    <property type="evidence" value="ECO:0007669"/>
    <property type="project" value="TreeGrafter"/>
</dbReference>
<dbReference type="RefSeq" id="WP_132113504.1">
    <property type="nucleotide sequence ID" value="NZ_SLWS01000002.1"/>
</dbReference>
<dbReference type="InterPro" id="IPR014031">
    <property type="entry name" value="Ketoacyl_synth_C"/>
</dbReference>
<dbReference type="EMBL" id="SLWS01000002">
    <property type="protein sequence ID" value="TCO62033.1"/>
    <property type="molecule type" value="Genomic_DNA"/>
</dbReference>
<evidence type="ECO:0000256" key="4">
    <source>
        <dbReference type="RuleBase" id="RU003694"/>
    </source>
</evidence>
<dbReference type="Pfam" id="PF02801">
    <property type="entry name" value="Ketoacyl-synt_C"/>
    <property type="match status" value="1"/>
</dbReference>
<evidence type="ECO:0000256" key="3">
    <source>
        <dbReference type="ARBA" id="ARBA00023315"/>
    </source>
</evidence>
<reference evidence="6 7" key="1">
    <citation type="submission" date="2019-03" db="EMBL/GenBank/DDBJ databases">
        <title>Genomic Encyclopedia of Type Strains, Phase IV (KMG-IV): sequencing the most valuable type-strain genomes for metagenomic binning, comparative biology and taxonomic classification.</title>
        <authorList>
            <person name="Goeker M."/>
        </authorList>
    </citation>
    <scope>NUCLEOTIDE SEQUENCE [LARGE SCALE GENOMIC DNA]</scope>
    <source>
        <strain evidence="6 7">DSM 45934</strain>
    </source>
</reference>
<accession>A0A4R2JPF1</accession>
<name>A0A4R2JPF1_9PSEU</name>
<dbReference type="InterPro" id="IPR000794">
    <property type="entry name" value="Beta-ketoacyl_synthase"/>
</dbReference>
<dbReference type="PROSITE" id="PS52004">
    <property type="entry name" value="KS3_2"/>
    <property type="match status" value="1"/>
</dbReference>
<evidence type="ECO:0000256" key="2">
    <source>
        <dbReference type="ARBA" id="ARBA00022679"/>
    </source>
</evidence>
<dbReference type="CDD" id="cd00832">
    <property type="entry name" value="CLF"/>
    <property type="match status" value="1"/>
</dbReference>
<dbReference type="InterPro" id="IPR020841">
    <property type="entry name" value="PKS_Beta-ketoAc_synthase_dom"/>
</dbReference>
<sequence length="412" mass="42723">MTRAVVTGIGVLAPTGLGLDSYWAATLRGSSALAQVTRLDPGRYPAKIAGEIPYFDPGRHLPGRLVPQMDRMTQLALTAADWAMADAKIDGEFDELSAGVTTAGTFGGFEFGQRELQNLWRAGPKHVSVYMSFAWFYAVNSGQISIRQRLRGPTGVFVGEQAGGLEAIAQARRNIAKGCTIMLTGGMESSLCPYSWVAHEAGGRVSHSHDPKAAYVPFTGRANGYVPGEGGAILVVEEADAARERGAGEYGEIAGYASTFDPPAGSARPPGLRRCAALAMADAGIDPSDVDVVFADGMGVAELDSIEALAITEIFGPHGVPVALPKTGVGRLFSGGAPLDVATALLALRDRLLPPAPNISAASVCADLDVVTETPRPCNGRHALVLARGAGGFNAALVVRAPAAGTDSEGEL</sequence>
<evidence type="ECO:0000313" key="7">
    <source>
        <dbReference type="Proteomes" id="UP000295680"/>
    </source>
</evidence>
<proteinExistence type="inferred from homology"/>
<keyword evidence="7" id="KW-1185">Reference proteome</keyword>
<dbReference type="OrthoDB" id="9808669at2"/>
<protein>
    <submittedName>
        <fullName evidence="6">Act minimal PKS chain-length factor (CLF/KS beta)</fullName>
    </submittedName>
</protein>
<evidence type="ECO:0000313" key="6">
    <source>
        <dbReference type="EMBL" id="TCO62033.1"/>
    </source>
</evidence>
<gene>
    <name evidence="6" type="ORF">EV192_102170</name>
</gene>
<feature type="domain" description="Ketosynthase family 3 (KS3)" evidence="5">
    <location>
        <begin position="1"/>
        <end position="401"/>
    </location>
</feature>
<evidence type="ECO:0000259" key="5">
    <source>
        <dbReference type="PROSITE" id="PS52004"/>
    </source>
</evidence>